<dbReference type="EMBL" id="CM042015">
    <property type="protein sequence ID" value="KAI3710398.1"/>
    <property type="molecule type" value="Genomic_DNA"/>
</dbReference>
<keyword evidence="2" id="KW-1185">Reference proteome</keyword>
<gene>
    <name evidence="1" type="ORF">L2E82_40178</name>
</gene>
<accession>A0ACB9AKN4</accession>
<dbReference type="Proteomes" id="UP001055811">
    <property type="component" value="Linkage Group LG07"/>
</dbReference>
<reference evidence="1 2" key="2">
    <citation type="journal article" date="2022" name="Mol. Ecol. Resour.">
        <title>The genomes of chicory, endive, great burdock and yacon provide insights into Asteraceae paleo-polyploidization history and plant inulin production.</title>
        <authorList>
            <person name="Fan W."/>
            <person name="Wang S."/>
            <person name="Wang H."/>
            <person name="Wang A."/>
            <person name="Jiang F."/>
            <person name="Liu H."/>
            <person name="Zhao H."/>
            <person name="Xu D."/>
            <person name="Zhang Y."/>
        </authorList>
    </citation>
    <scope>NUCLEOTIDE SEQUENCE [LARGE SCALE GENOMIC DNA]</scope>
    <source>
        <strain evidence="2">cv. Punajuju</strain>
        <tissue evidence="1">Leaves</tissue>
    </source>
</reference>
<evidence type="ECO:0000313" key="2">
    <source>
        <dbReference type="Proteomes" id="UP001055811"/>
    </source>
</evidence>
<reference evidence="2" key="1">
    <citation type="journal article" date="2022" name="Mol. Ecol. Resour.">
        <title>The genomes of chicory, endive, great burdock and yacon provide insights into Asteraceae palaeo-polyploidization history and plant inulin production.</title>
        <authorList>
            <person name="Fan W."/>
            <person name="Wang S."/>
            <person name="Wang H."/>
            <person name="Wang A."/>
            <person name="Jiang F."/>
            <person name="Liu H."/>
            <person name="Zhao H."/>
            <person name="Xu D."/>
            <person name="Zhang Y."/>
        </authorList>
    </citation>
    <scope>NUCLEOTIDE SEQUENCE [LARGE SCALE GENOMIC DNA]</scope>
    <source>
        <strain evidence="2">cv. Punajuju</strain>
    </source>
</reference>
<organism evidence="1 2">
    <name type="scientific">Cichorium intybus</name>
    <name type="common">Chicory</name>
    <dbReference type="NCBI Taxonomy" id="13427"/>
    <lineage>
        <taxon>Eukaryota</taxon>
        <taxon>Viridiplantae</taxon>
        <taxon>Streptophyta</taxon>
        <taxon>Embryophyta</taxon>
        <taxon>Tracheophyta</taxon>
        <taxon>Spermatophyta</taxon>
        <taxon>Magnoliopsida</taxon>
        <taxon>eudicotyledons</taxon>
        <taxon>Gunneridae</taxon>
        <taxon>Pentapetalae</taxon>
        <taxon>asterids</taxon>
        <taxon>campanulids</taxon>
        <taxon>Asterales</taxon>
        <taxon>Asteraceae</taxon>
        <taxon>Cichorioideae</taxon>
        <taxon>Cichorieae</taxon>
        <taxon>Cichoriinae</taxon>
        <taxon>Cichorium</taxon>
    </lineage>
</organism>
<comment type="caution">
    <text evidence="1">The sequence shown here is derived from an EMBL/GenBank/DDBJ whole genome shotgun (WGS) entry which is preliminary data.</text>
</comment>
<evidence type="ECO:0000313" key="1">
    <source>
        <dbReference type="EMBL" id="KAI3710398.1"/>
    </source>
</evidence>
<name>A0ACB9AKN4_CICIN</name>
<proteinExistence type="predicted"/>
<sequence>MEVDQETPKAGVVNVTSIESWDSYVQQSKSHGTPIVAHFSASWCIPSVAMIPFFEELALTFHDITFLTVDVDDFKDVATKYEVKAMPTFLLIKEGDVIGKLVGANPDEIKKRIETLLQSNTPFVV</sequence>
<protein>
    <submittedName>
        <fullName evidence="1">Uncharacterized protein</fullName>
    </submittedName>
</protein>